<evidence type="ECO:0000313" key="13">
    <source>
        <dbReference type="Proteomes" id="UP000001307"/>
    </source>
</evidence>
<dbReference type="InterPro" id="IPR023170">
    <property type="entry name" value="HhH_base_excis_C"/>
</dbReference>
<dbReference type="SUPFAM" id="SSF48150">
    <property type="entry name" value="DNA-glycosylase"/>
    <property type="match status" value="1"/>
</dbReference>
<dbReference type="GO" id="GO:0006289">
    <property type="term" value="P:nucleotide-excision repair"/>
    <property type="evidence" value="ECO:0007669"/>
    <property type="project" value="InterPro"/>
</dbReference>
<evidence type="ECO:0000256" key="2">
    <source>
        <dbReference type="ARBA" id="ARBA00012720"/>
    </source>
</evidence>
<evidence type="ECO:0000256" key="4">
    <source>
        <dbReference type="ARBA" id="ARBA00022801"/>
    </source>
</evidence>
<dbReference type="GO" id="GO:0003684">
    <property type="term" value="F:damaged DNA binding"/>
    <property type="evidence" value="ECO:0007669"/>
    <property type="project" value="InterPro"/>
</dbReference>
<keyword evidence="6" id="KW-0456">Lyase</keyword>
<keyword evidence="5" id="KW-0234">DNA repair</keyword>
<dbReference type="CDD" id="cd00056">
    <property type="entry name" value="ENDO3c"/>
    <property type="match status" value="1"/>
</dbReference>
<dbReference type="Pfam" id="PF07934">
    <property type="entry name" value="OGG_N"/>
    <property type="match status" value="1"/>
</dbReference>
<evidence type="ECO:0000256" key="9">
    <source>
        <dbReference type="ARBA" id="ARBA00044632"/>
    </source>
</evidence>
<dbReference type="InterPro" id="IPR003265">
    <property type="entry name" value="HhH-GPD_domain"/>
</dbReference>
<dbReference type="SUPFAM" id="SSF55945">
    <property type="entry name" value="TATA-box binding protein-like"/>
    <property type="match status" value="1"/>
</dbReference>
<evidence type="ECO:0000256" key="10">
    <source>
        <dbReference type="SAM" id="MobiDB-lite"/>
    </source>
</evidence>
<dbReference type="EC" id="4.2.99.18" evidence="2"/>
<evidence type="ECO:0000313" key="12">
    <source>
        <dbReference type="EMBL" id="CBY23093.1"/>
    </source>
</evidence>
<dbReference type="InParanoid" id="E4WZZ5"/>
<keyword evidence="13" id="KW-1185">Reference proteome</keyword>
<dbReference type="InterPro" id="IPR012904">
    <property type="entry name" value="OGG_N"/>
</dbReference>
<dbReference type="Gene3D" id="1.10.1670.10">
    <property type="entry name" value="Helix-hairpin-Helix base-excision DNA repair enzymes (C-terminal)"/>
    <property type="match status" value="1"/>
</dbReference>
<keyword evidence="4" id="KW-0378">Hydrolase</keyword>
<dbReference type="GO" id="GO:0005634">
    <property type="term" value="C:nucleus"/>
    <property type="evidence" value="ECO:0007669"/>
    <property type="project" value="TreeGrafter"/>
</dbReference>
<feature type="region of interest" description="Disordered" evidence="10">
    <location>
        <begin position="302"/>
        <end position="352"/>
    </location>
</feature>
<proteinExistence type="inferred from homology"/>
<comment type="catalytic activity">
    <reaction evidence="9">
        <text>2'-deoxyribonucleotide-(2'-deoxyribose 5'-phosphate)-2'-deoxyribonucleotide-DNA = a 3'-end 2'-deoxyribonucleotide-(2,3-dehydro-2,3-deoxyribose 5'-phosphate)-DNA + a 5'-end 5'-phospho-2'-deoxyribonucleoside-DNA + H(+)</text>
        <dbReference type="Rhea" id="RHEA:66592"/>
        <dbReference type="Rhea" id="RHEA-COMP:13180"/>
        <dbReference type="Rhea" id="RHEA-COMP:16897"/>
        <dbReference type="Rhea" id="RHEA-COMP:17067"/>
        <dbReference type="ChEBI" id="CHEBI:15378"/>
        <dbReference type="ChEBI" id="CHEBI:136412"/>
        <dbReference type="ChEBI" id="CHEBI:157695"/>
        <dbReference type="ChEBI" id="CHEBI:167181"/>
        <dbReference type="EC" id="4.2.99.18"/>
    </reaction>
</comment>
<organism evidence="12">
    <name type="scientific">Oikopleura dioica</name>
    <name type="common">Tunicate</name>
    <dbReference type="NCBI Taxonomy" id="34765"/>
    <lineage>
        <taxon>Eukaryota</taxon>
        <taxon>Metazoa</taxon>
        <taxon>Chordata</taxon>
        <taxon>Tunicata</taxon>
        <taxon>Appendicularia</taxon>
        <taxon>Copelata</taxon>
        <taxon>Oikopleuridae</taxon>
        <taxon>Oikopleura</taxon>
    </lineage>
</organism>
<dbReference type="AlphaFoldDB" id="E4WZZ5"/>
<evidence type="ECO:0000256" key="6">
    <source>
        <dbReference type="ARBA" id="ARBA00023239"/>
    </source>
</evidence>
<evidence type="ECO:0000256" key="7">
    <source>
        <dbReference type="ARBA" id="ARBA00023268"/>
    </source>
</evidence>
<dbReference type="PANTHER" id="PTHR10242:SF2">
    <property type="entry name" value="N-GLYCOSYLASE_DNA LYASE"/>
    <property type="match status" value="1"/>
</dbReference>
<evidence type="ECO:0000256" key="1">
    <source>
        <dbReference type="ARBA" id="ARBA00010679"/>
    </source>
</evidence>
<sequence length="374" mass="42662">MNKVAGIIRVDRKVLDIDKVLQMGMTFRWRKHGQIWHGVIGRNAVQLEQKNEGVAYSCVNGDSSDSGLNSELIRFFDLERKYEIPHDDENLTNAVGKYEGIRQLQLDPIETLYSFICSSNNHISRISSMMTFLGSKGDLLAQIKSDTDVEPNLFRYQAFPSIETLAQLTEQELRAANFGYRAKFIVKTSASILENGGNSWVETLKSEDYVVAVEKLMTLAGIGRKVADCIALYGLNKRESIPLDVHLIRLANRDYNLKEAEKGLTPTRYEGIVARLRETWGRDAGWVQTVLFYKELQLSKEKKKSPKSKREKNKPRTEKKEVKVEVKEEPVELQSEAQVSSRKGPVVTTRRRAAQKIKTECDEMPLKKAKEEEF</sequence>
<reference evidence="12" key="1">
    <citation type="journal article" date="2010" name="Science">
        <title>Plasticity of animal genome architecture unmasked by rapid evolution of a pelagic tunicate.</title>
        <authorList>
            <person name="Denoeud F."/>
            <person name="Henriet S."/>
            <person name="Mungpakdee S."/>
            <person name="Aury J.M."/>
            <person name="Da Silva C."/>
            <person name="Brinkmann H."/>
            <person name="Mikhaleva J."/>
            <person name="Olsen L.C."/>
            <person name="Jubin C."/>
            <person name="Canestro C."/>
            <person name="Bouquet J.M."/>
            <person name="Danks G."/>
            <person name="Poulain J."/>
            <person name="Campsteijn C."/>
            <person name="Adamski M."/>
            <person name="Cross I."/>
            <person name="Yadetie F."/>
            <person name="Muffato M."/>
            <person name="Louis A."/>
            <person name="Butcher S."/>
            <person name="Tsagkogeorga G."/>
            <person name="Konrad A."/>
            <person name="Singh S."/>
            <person name="Jensen M.F."/>
            <person name="Cong E.H."/>
            <person name="Eikeseth-Otteraa H."/>
            <person name="Noel B."/>
            <person name="Anthouard V."/>
            <person name="Porcel B.M."/>
            <person name="Kachouri-Lafond R."/>
            <person name="Nishino A."/>
            <person name="Ugolini M."/>
            <person name="Chourrout P."/>
            <person name="Nishida H."/>
            <person name="Aasland R."/>
            <person name="Huzurbazar S."/>
            <person name="Westhof E."/>
            <person name="Delsuc F."/>
            <person name="Lehrach H."/>
            <person name="Reinhardt R."/>
            <person name="Weissenbach J."/>
            <person name="Roy S.W."/>
            <person name="Artiguenave F."/>
            <person name="Postlethwait J.H."/>
            <person name="Manak J.R."/>
            <person name="Thompson E.M."/>
            <person name="Jaillon O."/>
            <person name="Du Pasquier L."/>
            <person name="Boudinot P."/>
            <person name="Liberles D.A."/>
            <person name="Volff J.N."/>
            <person name="Philippe H."/>
            <person name="Lenhard B."/>
            <person name="Roest Crollius H."/>
            <person name="Wincker P."/>
            <person name="Chourrout D."/>
        </authorList>
    </citation>
    <scope>NUCLEOTIDE SEQUENCE [LARGE SCALE GENOMIC DNA]</scope>
</reference>
<comment type="similarity">
    <text evidence="1">Belongs to the type-1 OGG1 family.</text>
</comment>
<dbReference type="InterPro" id="IPR052054">
    <property type="entry name" value="Oxidative_DNA_repair_enzyme"/>
</dbReference>
<dbReference type="Pfam" id="PF00730">
    <property type="entry name" value="HhH-GPD"/>
    <property type="match status" value="1"/>
</dbReference>
<dbReference type="OrthoDB" id="238681at2759"/>
<keyword evidence="3" id="KW-0227">DNA damage</keyword>
<dbReference type="EMBL" id="FN653020">
    <property type="protein sequence ID" value="CBY23093.1"/>
    <property type="molecule type" value="Genomic_DNA"/>
</dbReference>
<feature type="domain" description="HhH-GPD" evidence="11">
    <location>
        <begin position="139"/>
        <end position="295"/>
    </location>
</feature>
<keyword evidence="8" id="KW-0326">Glycosidase</keyword>
<dbReference type="GO" id="GO:0034039">
    <property type="term" value="F:8-oxo-7,8-dihydroguanine DNA N-glycosylase activity"/>
    <property type="evidence" value="ECO:0007669"/>
    <property type="project" value="TreeGrafter"/>
</dbReference>
<accession>E4WZZ5</accession>
<dbReference type="Gene3D" id="1.10.340.30">
    <property type="entry name" value="Hypothetical protein, domain 2"/>
    <property type="match status" value="1"/>
</dbReference>
<name>E4WZZ5_OIKDI</name>
<dbReference type="Proteomes" id="UP000001307">
    <property type="component" value="Unassembled WGS sequence"/>
</dbReference>
<feature type="compositionally biased region" description="Basic and acidic residues" evidence="10">
    <location>
        <begin position="314"/>
        <end position="330"/>
    </location>
</feature>
<keyword evidence="7" id="KW-0511">Multifunctional enzyme</keyword>
<evidence type="ECO:0000256" key="8">
    <source>
        <dbReference type="ARBA" id="ARBA00023295"/>
    </source>
</evidence>
<dbReference type="PANTHER" id="PTHR10242">
    <property type="entry name" value="8-OXOGUANINE DNA GLYCOSYLASE"/>
    <property type="match status" value="1"/>
</dbReference>
<protein>
    <recommendedName>
        <fullName evidence="2">DNA-(apurinic or apyrimidinic site) lyase</fullName>
        <ecNumber evidence="2">4.2.99.18</ecNumber>
    </recommendedName>
</protein>
<dbReference type="Gene3D" id="3.30.310.40">
    <property type="match status" value="1"/>
</dbReference>
<gene>
    <name evidence="12" type="ORF">GSOID_T00015021001</name>
</gene>
<feature type="compositionally biased region" description="Basic residues" evidence="10">
    <location>
        <begin position="302"/>
        <end position="313"/>
    </location>
</feature>
<evidence type="ECO:0000256" key="3">
    <source>
        <dbReference type="ARBA" id="ARBA00022763"/>
    </source>
</evidence>
<dbReference type="GO" id="GO:0006285">
    <property type="term" value="P:base-excision repair, AP site formation"/>
    <property type="evidence" value="ECO:0007669"/>
    <property type="project" value="TreeGrafter"/>
</dbReference>
<dbReference type="GO" id="GO:0140078">
    <property type="term" value="F:class I DNA-(apurinic or apyrimidinic site) endonuclease activity"/>
    <property type="evidence" value="ECO:0007669"/>
    <property type="project" value="UniProtKB-EC"/>
</dbReference>
<evidence type="ECO:0000259" key="11">
    <source>
        <dbReference type="SMART" id="SM00478"/>
    </source>
</evidence>
<evidence type="ECO:0000256" key="5">
    <source>
        <dbReference type="ARBA" id="ARBA00023204"/>
    </source>
</evidence>
<dbReference type="FunCoup" id="E4WZZ5">
    <property type="interactions" value="130"/>
</dbReference>
<dbReference type="SMART" id="SM00478">
    <property type="entry name" value="ENDO3c"/>
    <property type="match status" value="1"/>
</dbReference>
<dbReference type="InterPro" id="IPR011257">
    <property type="entry name" value="DNA_glycosylase"/>
</dbReference>